<proteinExistence type="predicted"/>
<dbReference type="GO" id="GO:0080008">
    <property type="term" value="C:Cul4-RING E3 ubiquitin ligase complex"/>
    <property type="evidence" value="ECO:0007669"/>
    <property type="project" value="TreeGrafter"/>
</dbReference>
<feature type="repeat" description="WD" evidence="1">
    <location>
        <begin position="191"/>
        <end position="232"/>
    </location>
</feature>
<gene>
    <name evidence="2" type="ORF">MUK42_15005</name>
</gene>
<dbReference type="AlphaFoldDB" id="A0A9E7LAB2"/>
<accession>A0A9E7LAB2</accession>
<dbReference type="InterPro" id="IPR036322">
    <property type="entry name" value="WD40_repeat_dom_sf"/>
</dbReference>
<evidence type="ECO:0000256" key="1">
    <source>
        <dbReference type="PROSITE-ProRule" id="PRU00221"/>
    </source>
</evidence>
<dbReference type="PROSITE" id="PS50082">
    <property type="entry name" value="WD_REPEATS_2"/>
    <property type="match status" value="1"/>
</dbReference>
<dbReference type="SUPFAM" id="SSF50978">
    <property type="entry name" value="WD40 repeat-like"/>
    <property type="match status" value="1"/>
</dbReference>
<dbReference type="SMART" id="SM00320">
    <property type="entry name" value="WD40"/>
    <property type="match status" value="1"/>
</dbReference>
<name>A0A9E7LAB2_9LILI</name>
<dbReference type="InterPro" id="IPR015943">
    <property type="entry name" value="WD40/YVTN_repeat-like_dom_sf"/>
</dbReference>
<dbReference type="Gene3D" id="2.130.10.10">
    <property type="entry name" value="YVTN repeat-like/Quinoprotein amine dehydrogenase"/>
    <property type="match status" value="1"/>
</dbReference>
<evidence type="ECO:0000313" key="2">
    <source>
        <dbReference type="EMBL" id="URE43610.1"/>
    </source>
</evidence>
<organism evidence="2 3">
    <name type="scientific">Musa troglodytarum</name>
    <name type="common">fe'i banana</name>
    <dbReference type="NCBI Taxonomy" id="320322"/>
    <lineage>
        <taxon>Eukaryota</taxon>
        <taxon>Viridiplantae</taxon>
        <taxon>Streptophyta</taxon>
        <taxon>Embryophyta</taxon>
        <taxon>Tracheophyta</taxon>
        <taxon>Spermatophyta</taxon>
        <taxon>Magnoliopsida</taxon>
        <taxon>Liliopsida</taxon>
        <taxon>Zingiberales</taxon>
        <taxon>Musaceae</taxon>
        <taxon>Musa</taxon>
    </lineage>
</organism>
<protein>
    <submittedName>
        <fullName evidence="2">Transducin family</fullName>
    </submittedName>
</protein>
<sequence length="252" mass="27848">MGYGMSRPDMDIDMHDTARGGDAALLRRGHGGAFDVDNEIFYLTRLRSEPSAGVRQAIDGRRTAPISTVRMLSGREANVSGRGRFSSADCSYLLGQYLPVNGPWPIDRMDSRVYVSQFSEDGSLFVAAFQVYASMTPIVHIVNMGTAATESHANITFDVNTVAFADETGNVIYSGSDDNLCKVSGDHVARLQCHQLTVRDCSWHSYYPLLVSSSWDGQITRWEFPGNDAVHATNNKIRGGSIEDQMFRVMYL</sequence>
<keyword evidence="1" id="KW-0853">WD repeat</keyword>
<dbReference type="Proteomes" id="UP001055439">
    <property type="component" value="Chromosome 9"/>
</dbReference>
<dbReference type="InterPro" id="IPR001680">
    <property type="entry name" value="WD40_rpt"/>
</dbReference>
<dbReference type="InterPro" id="IPR051859">
    <property type="entry name" value="DCAF"/>
</dbReference>
<dbReference type="Pfam" id="PF00400">
    <property type="entry name" value="WD40"/>
    <property type="match status" value="2"/>
</dbReference>
<dbReference type="PANTHER" id="PTHR19847:SF7">
    <property type="entry name" value="DDB1- AND CUL4-ASSOCIATED FACTOR 11"/>
    <property type="match status" value="1"/>
</dbReference>
<dbReference type="OrthoDB" id="63070at2759"/>
<reference evidence="2" key="1">
    <citation type="submission" date="2022-05" db="EMBL/GenBank/DDBJ databases">
        <title>The Musa troglodytarum L. genome provides insights into the mechanism of non-climacteric behaviour and enrichment of carotenoids.</title>
        <authorList>
            <person name="Wang J."/>
        </authorList>
    </citation>
    <scope>NUCLEOTIDE SEQUENCE</scope>
    <source>
        <tissue evidence="2">Leaf</tissue>
    </source>
</reference>
<dbReference type="PANTHER" id="PTHR19847">
    <property type="entry name" value="DDB1- AND CUL4-ASSOCIATED FACTOR 11"/>
    <property type="match status" value="1"/>
</dbReference>
<evidence type="ECO:0000313" key="3">
    <source>
        <dbReference type="Proteomes" id="UP001055439"/>
    </source>
</evidence>
<keyword evidence="3" id="KW-1185">Reference proteome</keyword>
<dbReference type="EMBL" id="CP097511">
    <property type="protein sequence ID" value="URE43610.1"/>
    <property type="molecule type" value="Genomic_DNA"/>
</dbReference>
<dbReference type="GO" id="GO:0043161">
    <property type="term" value="P:proteasome-mediated ubiquitin-dependent protein catabolic process"/>
    <property type="evidence" value="ECO:0007669"/>
    <property type="project" value="TreeGrafter"/>
</dbReference>